<gene>
    <name evidence="3" type="ORF">Kpho02_60180</name>
</gene>
<protein>
    <submittedName>
        <fullName evidence="3">DDE transposase</fullName>
    </submittedName>
</protein>
<dbReference type="InterPro" id="IPR002559">
    <property type="entry name" value="Transposase_11"/>
</dbReference>
<evidence type="ECO:0000259" key="1">
    <source>
        <dbReference type="Pfam" id="PF01609"/>
    </source>
</evidence>
<name>A0A9W6QC47_9ACTN</name>
<dbReference type="GO" id="GO:0003677">
    <property type="term" value="F:DNA binding"/>
    <property type="evidence" value="ECO:0007669"/>
    <property type="project" value="InterPro"/>
</dbReference>
<proteinExistence type="predicted"/>
<dbReference type="Pfam" id="PF01609">
    <property type="entry name" value="DDE_Tnp_1"/>
    <property type="match status" value="1"/>
</dbReference>
<dbReference type="GO" id="GO:0004803">
    <property type="term" value="F:transposase activity"/>
    <property type="evidence" value="ECO:0007669"/>
    <property type="project" value="InterPro"/>
</dbReference>
<feature type="domain" description="Insertion element IS402-like" evidence="2">
    <location>
        <begin position="1"/>
        <end position="77"/>
    </location>
</feature>
<dbReference type="EMBL" id="BSSA01000027">
    <property type="protein sequence ID" value="GLW73720.1"/>
    <property type="molecule type" value="Genomic_DNA"/>
</dbReference>
<dbReference type="RefSeq" id="WP_285739353.1">
    <property type="nucleotide sequence ID" value="NZ_BSSA01000027.1"/>
</dbReference>
<dbReference type="AlphaFoldDB" id="A0A9W6QC47"/>
<dbReference type="GO" id="GO:0006313">
    <property type="term" value="P:DNA transposition"/>
    <property type="evidence" value="ECO:0007669"/>
    <property type="project" value="InterPro"/>
</dbReference>
<evidence type="ECO:0000259" key="2">
    <source>
        <dbReference type="Pfam" id="PF13340"/>
    </source>
</evidence>
<comment type="caution">
    <text evidence="3">The sequence shown here is derived from an EMBL/GenBank/DDBJ whole genome shotgun (WGS) entry which is preliminary data.</text>
</comment>
<dbReference type="InterPro" id="IPR025161">
    <property type="entry name" value="IS402-like_dom"/>
</dbReference>
<evidence type="ECO:0000313" key="4">
    <source>
        <dbReference type="Proteomes" id="UP001165041"/>
    </source>
</evidence>
<dbReference type="NCBIfam" id="NF033580">
    <property type="entry name" value="transpos_IS5_3"/>
    <property type="match status" value="1"/>
</dbReference>
<dbReference type="PANTHER" id="PTHR30007:SF0">
    <property type="entry name" value="TRANSPOSASE"/>
    <property type="match status" value="1"/>
</dbReference>
<dbReference type="Proteomes" id="UP001165041">
    <property type="component" value="Unassembled WGS sequence"/>
</dbReference>
<sequence>MSDAEWAVVRDAMPVPRWLEGRGGQPEGYCHRQMVDAVRYLVAGGITWRAMPADFPAWDRVYAFFRRWRDKGLVGEFHDRLRDRVREAAGRDPEPTAGIIDAQSVKGAASVPAATRGFDGGKKVNGRKRHIVVDTLGLLLAVLVTAASVTDRDAGQALLARLRQRHWRITLVWADGGYTGRLVDFTRDVLRIMLSVVKRNDDVTGFTVLPKRWLVERSFAWLMRSRRLARDYETRTDSSEAVIRWSMSMVMSRRLARRAR</sequence>
<accession>A0A9W6QC47</accession>
<reference evidence="3" key="1">
    <citation type="submission" date="2023-02" db="EMBL/GenBank/DDBJ databases">
        <title>Kitasatospora phosalacinea NBRC 14627.</title>
        <authorList>
            <person name="Ichikawa N."/>
            <person name="Sato H."/>
            <person name="Tonouchi N."/>
        </authorList>
    </citation>
    <scope>NUCLEOTIDE SEQUENCE</scope>
    <source>
        <strain evidence="3">NBRC 14627</strain>
    </source>
</reference>
<feature type="domain" description="Transposase IS4-like" evidence="1">
    <location>
        <begin position="94"/>
        <end position="248"/>
    </location>
</feature>
<evidence type="ECO:0000313" key="3">
    <source>
        <dbReference type="EMBL" id="GLW73720.1"/>
    </source>
</evidence>
<organism evidence="3 4">
    <name type="scientific">Kitasatospora phosalacinea</name>
    <dbReference type="NCBI Taxonomy" id="2065"/>
    <lineage>
        <taxon>Bacteria</taxon>
        <taxon>Bacillati</taxon>
        <taxon>Actinomycetota</taxon>
        <taxon>Actinomycetes</taxon>
        <taxon>Kitasatosporales</taxon>
        <taxon>Streptomycetaceae</taxon>
        <taxon>Kitasatospora</taxon>
    </lineage>
</organism>
<dbReference type="Pfam" id="PF13340">
    <property type="entry name" value="DUF4096"/>
    <property type="match status" value="1"/>
</dbReference>
<dbReference type="PANTHER" id="PTHR30007">
    <property type="entry name" value="PHP DOMAIN PROTEIN"/>
    <property type="match status" value="1"/>
</dbReference>